<evidence type="ECO:0000256" key="1">
    <source>
        <dbReference type="ARBA" id="ARBA00022448"/>
    </source>
</evidence>
<keyword evidence="3" id="KW-0479">Metal-binding</keyword>
<dbReference type="GO" id="GO:0005886">
    <property type="term" value="C:plasma membrane"/>
    <property type="evidence" value="ECO:0007669"/>
    <property type="project" value="TreeGrafter"/>
</dbReference>
<evidence type="ECO:0000256" key="8">
    <source>
        <dbReference type="SAM" id="Phobius"/>
    </source>
</evidence>
<evidence type="ECO:0000256" key="2">
    <source>
        <dbReference type="ARBA" id="ARBA00022485"/>
    </source>
</evidence>
<keyword evidence="8" id="KW-0812">Transmembrane</keyword>
<dbReference type="AlphaFoldDB" id="A0A558DBX5"/>
<feature type="transmembrane region" description="Helical" evidence="8">
    <location>
        <begin position="43"/>
        <end position="64"/>
    </location>
</feature>
<proteinExistence type="predicted"/>
<feature type="compositionally biased region" description="Polar residues" evidence="7">
    <location>
        <begin position="314"/>
        <end position="338"/>
    </location>
</feature>
<dbReference type="GO" id="GO:0046872">
    <property type="term" value="F:metal ion binding"/>
    <property type="evidence" value="ECO:0007669"/>
    <property type="project" value="UniProtKB-KW"/>
</dbReference>
<accession>A0A558DBX5</accession>
<dbReference type="STRING" id="1543721.AAY24_09040"/>
<dbReference type="EMBL" id="VMRY01000009">
    <property type="protein sequence ID" value="TVT58476.1"/>
    <property type="molecule type" value="Genomic_DNA"/>
</dbReference>
<keyword evidence="6" id="KW-0411">Iron-sulfur</keyword>
<evidence type="ECO:0000259" key="9">
    <source>
        <dbReference type="Pfam" id="PF12801"/>
    </source>
</evidence>
<evidence type="ECO:0000256" key="3">
    <source>
        <dbReference type="ARBA" id="ARBA00022723"/>
    </source>
</evidence>
<keyword evidence="4" id="KW-0249">Electron transport</keyword>
<keyword evidence="8" id="KW-1133">Transmembrane helix</keyword>
<feature type="domain" description="4Fe-4S ferredoxin-type" evidence="9">
    <location>
        <begin position="192"/>
        <end position="224"/>
    </location>
</feature>
<evidence type="ECO:0000256" key="7">
    <source>
        <dbReference type="SAM" id="MobiDB-lite"/>
    </source>
</evidence>
<feature type="transmembrane region" description="Helical" evidence="8">
    <location>
        <begin position="15"/>
        <end position="31"/>
    </location>
</feature>
<dbReference type="GO" id="GO:0051539">
    <property type="term" value="F:4 iron, 4 sulfur cluster binding"/>
    <property type="evidence" value="ECO:0007669"/>
    <property type="project" value="UniProtKB-KW"/>
</dbReference>
<feature type="transmembrane region" description="Helical" evidence="8">
    <location>
        <begin position="71"/>
        <end position="91"/>
    </location>
</feature>
<dbReference type="InterPro" id="IPR017896">
    <property type="entry name" value="4Fe4S_Fe-S-bd"/>
</dbReference>
<evidence type="ECO:0000256" key="4">
    <source>
        <dbReference type="ARBA" id="ARBA00022982"/>
    </source>
</evidence>
<feature type="domain" description="4Fe-4S ferredoxin-type" evidence="9">
    <location>
        <begin position="79"/>
        <end position="122"/>
    </location>
</feature>
<dbReference type="Pfam" id="PF12801">
    <property type="entry name" value="Fer4_5"/>
    <property type="match status" value="2"/>
</dbReference>
<sequence>MNLANQATKLQKKRFWFQAGFFILFVLAPPLDLFRFDLTQNHFFFLGQHWTLGLDAFIGGAIGPGEAAFNLIVRGFIPLALVGGGLIWTAWRFGRLYCGWLCPHFSVVEMINKLMTRASGKPSVWEKNPLPELQPNGSIQKPDRRFWPVTALAALLFAFLWALSLLTYLLPPFEIYHNLITASLTGNQMRFLGVATLLLFIEFMFARHLFCRFGCAVGLFQSLAWMANNRAMVVGFERKRANLCSDCNNACDNVCPMRLKPRSIKRKMFTCTECAQCISACNQVQAQQSRPGLLKWVEQLEAIPVVTGRDSNARRSTQPTPQSNQAGSQDCSQPSEEV</sequence>
<keyword evidence="8" id="KW-0472">Membrane</keyword>
<dbReference type="Proteomes" id="UP000317355">
    <property type="component" value="Unassembled WGS sequence"/>
</dbReference>
<evidence type="ECO:0000313" key="10">
    <source>
        <dbReference type="EMBL" id="TVT58476.1"/>
    </source>
</evidence>
<evidence type="ECO:0000256" key="6">
    <source>
        <dbReference type="ARBA" id="ARBA00023014"/>
    </source>
</evidence>
<evidence type="ECO:0000313" key="11">
    <source>
        <dbReference type="Proteomes" id="UP000317355"/>
    </source>
</evidence>
<protein>
    <submittedName>
        <fullName evidence="10">4Fe-4S binding protein</fullName>
    </submittedName>
</protein>
<name>A0A558DBX5_9GAMM</name>
<organism evidence="10 11">
    <name type="scientific">Sedimenticola thiotaurini</name>
    <dbReference type="NCBI Taxonomy" id="1543721"/>
    <lineage>
        <taxon>Bacteria</taxon>
        <taxon>Pseudomonadati</taxon>
        <taxon>Pseudomonadota</taxon>
        <taxon>Gammaproteobacteria</taxon>
        <taxon>Chromatiales</taxon>
        <taxon>Sedimenticolaceae</taxon>
        <taxon>Sedimenticola</taxon>
    </lineage>
</organism>
<dbReference type="SUPFAM" id="SSF54862">
    <property type="entry name" value="4Fe-4S ferredoxins"/>
    <property type="match status" value="1"/>
</dbReference>
<comment type="caution">
    <text evidence="10">The sequence shown here is derived from an EMBL/GenBank/DDBJ whole genome shotgun (WGS) entry which is preliminary data.</text>
</comment>
<keyword evidence="5" id="KW-0408">Iron</keyword>
<keyword evidence="2" id="KW-0004">4Fe-4S</keyword>
<dbReference type="InterPro" id="IPR051684">
    <property type="entry name" value="Electron_Trans/Redox"/>
</dbReference>
<evidence type="ECO:0000256" key="5">
    <source>
        <dbReference type="ARBA" id="ARBA00023004"/>
    </source>
</evidence>
<feature type="transmembrane region" description="Helical" evidence="8">
    <location>
        <begin position="146"/>
        <end position="170"/>
    </location>
</feature>
<dbReference type="PANTHER" id="PTHR30176:SF3">
    <property type="entry name" value="FERREDOXIN-TYPE PROTEIN NAPH"/>
    <property type="match status" value="1"/>
</dbReference>
<feature type="region of interest" description="Disordered" evidence="7">
    <location>
        <begin position="308"/>
        <end position="338"/>
    </location>
</feature>
<reference evidence="10 11" key="1">
    <citation type="submission" date="2019-07" db="EMBL/GenBank/DDBJ databases">
        <title>The pathways for chlorine oxyanion respiration interact through the shared metabolite chlorate.</title>
        <authorList>
            <person name="Barnum T.P."/>
            <person name="Cheng Y."/>
            <person name="Hill K.A."/>
            <person name="Lucas L.N."/>
            <person name="Carlson H.K."/>
            <person name="Coates J.D."/>
        </authorList>
    </citation>
    <scope>NUCLEOTIDE SEQUENCE [LARGE SCALE GENOMIC DNA]</scope>
    <source>
        <strain evidence="10">BK-3</strain>
    </source>
</reference>
<dbReference type="PANTHER" id="PTHR30176">
    <property type="entry name" value="FERREDOXIN-TYPE PROTEIN NAPH"/>
    <property type="match status" value="1"/>
</dbReference>
<feature type="transmembrane region" description="Helical" evidence="8">
    <location>
        <begin position="191"/>
        <end position="210"/>
    </location>
</feature>
<keyword evidence="1" id="KW-0813">Transport</keyword>
<gene>
    <name evidence="10" type="ORF">FHK82_03640</name>
</gene>